<sequence>MSPASALELQQDSEAGGGGGGTAESSRGAGKRDHVDLSSLELERNGAQTIFKIERSPPGILWNTGVDE</sequence>
<name>L9L9E2_TUPCH</name>
<accession>L9L9E2</accession>
<protein>
    <submittedName>
        <fullName evidence="2">Uncharacterized protein</fullName>
    </submittedName>
</protein>
<dbReference type="Proteomes" id="UP000011518">
    <property type="component" value="Unassembled WGS sequence"/>
</dbReference>
<dbReference type="AlphaFoldDB" id="L9L9E2"/>
<dbReference type="EMBL" id="KB320499">
    <property type="protein sequence ID" value="ELW70347.1"/>
    <property type="molecule type" value="Genomic_DNA"/>
</dbReference>
<evidence type="ECO:0000256" key="1">
    <source>
        <dbReference type="SAM" id="MobiDB-lite"/>
    </source>
</evidence>
<reference evidence="3" key="2">
    <citation type="journal article" date="2013" name="Nat. Commun.">
        <title>Genome of the Chinese tree shrew.</title>
        <authorList>
            <person name="Fan Y."/>
            <person name="Huang Z.Y."/>
            <person name="Cao C.C."/>
            <person name="Chen C.S."/>
            <person name="Chen Y.X."/>
            <person name="Fan D.D."/>
            <person name="He J."/>
            <person name="Hou H.L."/>
            <person name="Hu L."/>
            <person name="Hu X.T."/>
            <person name="Jiang X.T."/>
            <person name="Lai R."/>
            <person name="Lang Y.S."/>
            <person name="Liang B."/>
            <person name="Liao S.G."/>
            <person name="Mu D."/>
            <person name="Ma Y.Y."/>
            <person name="Niu Y.Y."/>
            <person name="Sun X.Q."/>
            <person name="Xia J.Q."/>
            <person name="Xiao J."/>
            <person name="Xiong Z.Q."/>
            <person name="Xu L."/>
            <person name="Yang L."/>
            <person name="Zhang Y."/>
            <person name="Zhao W."/>
            <person name="Zhao X.D."/>
            <person name="Zheng Y.T."/>
            <person name="Zhou J.M."/>
            <person name="Zhu Y.B."/>
            <person name="Zhang G.J."/>
            <person name="Wang J."/>
            <person name="Yao Y.G."/>
        </authorList>
    </citation>
    <scope>NUCLEOTIDE SEQUENCE [LARGE SCALE GENOMIC DNA]</scope>
</reference>
<feature type="compositionally biased region" description="Basic and acidic residues" evidence="1">
    <location>
        <begin position="30"/>
        <end position="40"/>
    </location>
</feature>
<reference evidence="3" key="1">
    <citation type="submission" date="2012-07" db="EMBL/GenBank/DDBJ databases">
        <title>Genome of the Chinese tree shrew, a rising model animal genetically related to primates.</title>
        <authorList>
            <person name="Zhang G."/>
            <person name="Fan Y."/>
            <person name="Yao Y."/>
            <person name="Huang Z."/>
        </authorList>
    </citation>
    <scope>NUCLEOTIDE SEQUENCE [LARGE SCALE GENOMIC DNA]</scope>
</reference>
<feature type="region of interest" description="Disordered" evidence="1">
    <location>
        <begin position="1"/>
        <end position="40"/>
    </location>
</feature>
<dbReference type="InParanoid" id="L9L9E2"/>
<proteinExistence type="predicted"/>
<gene>
    <name evidence="2" type="ORF">TREES_T100006274</name>
</gene>
<keyword evidence="3" id="KW-1185">Reference proteome</keyword>
<evidence type="ECO:0000313" key="3">
    <source>
        <dbReference type="Proteomes" id="UP000011518"/>
    </source>
</evidence>
<evidence type="ECO:0000313" key="2">
    <source>
        <dbReference type="EMBL" id="ELW70347.1"/>
    </source>
</evidence>
<organism evidence="2 3">
    <name type="scientific">Tupaia chinensis</name>
    <name type="common">Chinese tree shrew</name>
    <name type="synonym">Tupaia belangeri chinensis</name>
    <dbReference type="NCBI Taxonomy" id="246437"/>
    <lineage>
        <taxon>Eukaryota</taxon>
        <taxon>Metazoa</taxon>
        <taxon>Chordata</taxon>
        <taxon>Craniata</taxon>
        <taxon>Vertebrata</taxon>
        <taxon>Euteleostomi</taxon>
        <taxon>Mammalia</taxon>
        <taxon>Eutheria</taxon>
        <taxon>Euarchontoglires</taxon>
        <taxon>Scandentia</taxon>
        <taxon>Tupaiidae</taxon>
        <taxon>Tupaia</taxon>
    </lineage>
</organism>